<dbReference type="InterPro" id="IPR010994">
    <property type="entry name" value="RuvA_2-like"/>
</dbReference>
<keyword evidence="2" id="KW-1185">Reference proteome</keyword>
<protein>
    <submittedName>
        <fullName evidence="1">DNA uptake protein</fullName>
    </submittedName>
</protein>
<name>I4AL75_BERLS</name>
<dbReference type="Gene3D" id="1.10.150.320">
    <property type="entry name" value="Photosystem II 12 kDa extrinsic protein"/>
    <property type="match status" value="1"/>
</dbReference>
<dbReference type="EMBL" id="CP003345">
    <property type="protein sequence ID" value="AFM04710.1"/>
    <property type="molecule type" value="Genomic_DNA"/>
</dbReference>
<proteinExistence type="predicted"/>
<dbReference type="AlphaFoldDB" id="I4AL75"/>
<dbReference type="eggNOG" id="COG1555">
    <property type="taxonomic scope" value="Bacteria"/>
</dbReference>
<dbReference type="Pfam" id="PF12836">
    <property type="entry name" value="HHH_3"/>
    <property type="match status" value="1"/>
</dbReference>
<dbReference type="Proteomes" id="UP000006054">
    <property type="component" value="Chromosome"/>
</dbReference>
<reference evidence="2" key="1">
    <citation type="submission" date="2012-06" db="EMBL/GenBank/DDBJ databases">
        <title>The complete genome of Flexibacter litoralis DSM 6794.</title>
        <authorList>
            <person name="Lucas S."/>
            <person name="Copeland A."/>
            <person name="Lapidus A."/>
            <person name="Glavina del Rio T."/>
            <person name="Dalin E."/>
            <person name="Tice H."/>
            <person name="Bruce D."/>
            <person name="Goodwin L."/>
            <person name="Pitluck S."/>
            <person name="Peters L."/>
            <person name="Ovchinnikova G."/>
            <person name="Lu M."/>
            <person name="Kyrpides N."/>
            <person name="Mavromatis K."/>
            <person name="Ivanova N."/>
            <person name="Brettin T."/>
            <person name="Detter J.C."/>
            <person name="Han C."/>
            <person name="Larimer F."/>
            <person name="Land M."/>
            <person name="Hauser L."/>
            <person name="Markowitz V."/>
            <person name="Cheng J.-F."/>
            <person name="Hugenholtz P."/>
            <person name="Woyke T."/>
            <person name="Wu D."/>
            <person name="Spring S."/>
            <person name="Lang E."/>
            <person name="Kopitz M."/>
            <person name="Brambilla E."/>
            <person name="Klenk H.-P."/>
            <person name="Eisen J.A."/>
        </authorList>
    </citation>
    <scope>NUCLEOTIDE SEQUENCE [LARGE SCALE GENOMIC DNA]</scope>
    <source>
        <strain evidence="2">ATCC 23117 / DSM 6794 / NBRC 15988 / NCIMB 1366 / Sio-4</strain>
    </source>
</reference>
<dbReference type="RefSeq" id="WP_014798152.1">
    <property type="nucleotide sequence ID" value="NC_018018.1"/>
</dbReference>
<evidence type="ECO:0000313" key="1">
    <source>
        <dbReference type="EMBL" id="AFM04710.1"/>
    </source>
</evidence>
<sequence length="394" mass="45153">MTTKKEKGVLLLEEVLESLESSKLPLFNSIQKLNRIGKLLNEEKLTIWTEVQLGNILFTIPIQNWLDSYAENEKENNKESKKDLKEKFEKLEEIGIELASIFTSEELSVKSIESGGGFNNIGFIEDKYNDFIKSKRGNDGTFYKSNLSNHLSIIKAIAYKKASSYHKKYAYETLPESNFEILKANVEDVLFDIDPELAEKLMLAFKSVSSDKPEEWSQALTSCRRFFEKLADNLFPATDEKLNGRSLSKENYINRLWAYMDKSISSKSNKDLAKKHVDLLGLYLQSTYKLSNKGVHSDITRIESIKTVMHIYLVCADLLDYLDKDKFIDKKPNIYSATLDELEVVGNISRKIAKEIIKLRVNKSKITEEDLKKIPGVGIKTLKQFLSNISLEKK</sequence>
<dbReference type="OrthoDB" id="1489786at2"/>
<gene>
    <name evidence="1" type="ordered locus">Fleli_2337</name>
</gene>
<dbReference type="PATRIC" id="fig|880071.3.peg.2324"/>
<dbReference type="SUPFAM" id="SSF47781">
    <property type="entry name" value="RuvA domain 2-like"/>
    <property type="match status" value="1"/>
</dbReference>
<dbReference type="HOGENOM" id="CLU_673783_0_0_10"/>
<organism evidence="1 2">
    <name type="scientific">Bernardetia litoralis (strain ATCC 23117 / DSM 6794 / NBRC 15988 / NCIMB 1366 / Fx l1 / Sio-4)</name>
    <name type="common">Flexibacter litoralis</name>
    <dbReference type="NCBI Taxonomy" id="880071"/>
    <lineage>
        <taxon>Bacteria</taxon>
        <taxon>Pseudomonadati</taxon>
        <taxon>Bacteroidota</taxon>
        <taxon>Cytophagia</taxon>
        <taxon>Cytophagales</taxon>
        <taxon>Bernardetiaceae</taxon>
        <taxon>Bernardetia</taxon>
    </lineage>
</organism>
<evidence type="ECO:0000313" key="2">
    <source>
        <dbReference type="Proteomes" id="UP000006054"/>
    </source>
</evidence>
<dbReference type="KEGG" id="fli:Fleli_2337"/>
<accession>I4AL75</accession>